<protein>
    <submittedName>
        <fullName evidence="1">Putative nuclease HARBI1 isoform X2</fullName>
    </submittedName>
</protein>
<dbReference type="AlphaFoldDB" id="A0A699IP29"/>
<dbReference type="Pfam" id="PF04827">
    <property type="entry name" value="Plant_tran"/>
    <property type="match status" value="1"/>
</dbReference>
<dbReference type="PANTHER" id="PTHR47150">
    <property type="entry name" value="OS12G0169200 PROTEIN"/>
    <property type="match status" value="1"/>
</dbReference>
<reference evidence="1" key="1">
    <citation type="journal article" date="2019" name="Sci. Rep.">
        <title>Draft genome of Tanacetum cinerariifolium, the natural source of mosquito coil.</title>
        <authorList>
            <person name="Yamashiro T."/>
            <person name="Shiraishi A."/>
            <person name="Satake H."/>
            <person name="Nakayama K."/>
        </authorList>
    </citation>
    <scope>NUCLEOTIDE SEQUENCE</scope>
</reference>
<gene>
    <name evidence="1" type="ORF">Tci_545858</name>
</gene>
<name>A0A699IP29_TANCI</name>
<evidence type="ECO:0000313" key="1">
    <source>
        <dbReference type="EMBL" id="GEZ73885.1"/>
    </source>
</evidence>
<sequence>MNPYFAMNPNDIEEEHLTFTFFNKRISITKRANNDINVLDNSPLFDDLLDDKAPVAPFVHSYFKKRQESARKDIERAFGVLQGRWGIIQQPARQYHVNNKRRIIYSCIILHNMILEDQKMVVTGCYDVYVNSSKNMQRTWVERCDTHRRKAKELRDRETQISLQHNLTEHIWHEVEHEDQDEDF</sequence>
<comment type="caution">
    <text evidence="1">The sequence shown here is derived from an EMBL/GenBank/DDBJ whole genome shotgun (WGS) entry which is preliminary data.</text>
</comment>
<proteinExistence type="predicted"/>
<dbReference type="PANTHER" id="PTHR47150:SF5">
    <property type="entry name" value="OS07G0546750 PROTEIN"/>
    <property type="match status" value="1"/>
</dbReference>
<organism evidence="1">
    <name type="scientific">Tanacetum cinerariifolium</name>
    <name type="common">Dalmatian daisy</name>
    <name type="synonym">Chrysanthemum cinerariifolium</name>
    <dbReference type="NCBI Taxonomy" id="118510"/>
    <lineage>
        <taxon>Eukaryota</taxon>
        <taxon>Viridiplantae</taxon>
        <taxon>Streptophyta</taxon>
        <taxon>Embryophyta</taxon>
        <taxon>Tracheophyta</taxon>
        <taxon>Spermatophyta</taxon>
        <taxon>Magnoliopsida</taxon>
        <taxon>eudicotyledons</taxon>
        <taxon>Gunneridae</taxon>
        <taxon>Pentapetalae</taxon>
        <taxon>asterids</taxon>
        <taxon>campanulids</taxon>
        <taxon>Asterales</taxon>
        <taxon>Asteraceae</taxon>
        <taxon>Asteroideae</taxon>
        <taxon>Anthemideae</taxon>
        <taxon>Anthemidinae</taxon>
        <taxon>Tanacetum</taxon>
    </lineage>
</organism>
<dbReference type="EMBL" id="BKCJ010317010">
    <property type="protein sequence ID" value="GEZ73885.1"/>
    <property type="molecule type" value="Genomic_DNA"/>
</dbReference>
<dbReference type="InterPro" id="IPR006912">
    <property type="entry name" value="Harbinger_derived_prot"/>
</dbReference>
<accession>A0A699IP29</accession>